<dbReference type="PANTHER" id="PTHR43884:SF12">
    <property type="entry name" value="ISOVALERYL-COA DEHYDROGENASE, MITOCHONDRIAL-RELATED"/>
    <property type="match status" value="1"/>
</dbReference>
<comment type="caution">
    <text evidence="4">The sequence shown here is derived from an EMBL/GenBank/DDBJ whole genome shotgun (WGS) entry which is preliminary data.</text>
</comment>
<dbReference type="InterPro" id="IPR013107">
    <property type="entry name" value="Acyl-CoA_DH_C"/>
</dbReference>
<dbReference type="SUPFAM" id="SSF47203">
    <property type="entry name" value="Acyl-CoA dehydrogenase C-terminal domain-like"/>
    <property type="match status" value="1"/>
</dbReference>
<dbReference type="PANTHER" id="PTHR43884">
    <property type="entry name" value="ACYL-COA DEHYDROGENASE"/>
    <property type="match status" value="1"/>
</dbReference>
<protein>
    <submittedName>
        <fullName evidence="4">Acyl-CoA dehydrogenase family protein</fullName>
    </submittedName>
</protein>
<proteinExistence type="predicted"/>
<accession>A0ABP9D2P7</accession>
<evidence type="ECO:0000259" key="2">
    <source>
        <dbReference type="Pfam" id="PF02771"/>
    </source>
</evidence>
<dbReference type="Gene3D" id="1.10.540.10">
    <property type="entry name" value="Acyl-CoA dehydrogenase/oxidase, N-terminal domain"/>
    <property type="match status" value="1"/>
</dbReference>
<organism evidence="4 5">
    <name type="scientific">Streptomyces ziwulingensis</name>
    <dbReference type="NCBI Taxonomy" id="1045501"/>
    <lineage>
        <taxon>Bacteria</taxon>
        <taxon>Bacillati</taxon>
        <taxon>Actinomycetota</taxon>
        <taxon>Actinomycetes</taxon>
        <taxon>Kitasatosporales</taxon>
        <taxon>Streptomycetaceae</taxon>
        <taxon>Streptomyces</taxon>
    </lineage>
</organism>
<evidence type="ECO:0000259" key="3">
    <source>
        <dbReference type="Pfam" id="PF08028"/>
    </source>
</evidence>
<feature type="domain" description="Acyl-CoA dehydrogenase C-terminal" evidence="3">
    <location>
        <begin position="258"/>
        <end position="387"/>
    </location>
</feature>
<dbReference type="InterPro" id="IPR013786">
    <property type="entry name" value="AcylCoA_DH/ox_N"/>
</dbReference>
<dbReference type="Gene3D" id="1.20.140.10">
    <property type="entry name" value="Butyryl-CoA Dehydrogenase, subunit A, domain 3"/>
    <property type="match status" value="1"/>
</dbReference>
<dbReference type="PIRSF" id="PIRSF016578">
    <property type="entry name" value="HsaA"/>
    <property type="match status" value="1"/>
</dbReference>
<dbReference type="EMBL" id="BAABIG010000087">
    <property type="protein sequence ID" value="GAA4822959.1"/>
    <property type="molecule type" value="Genomic_DNA"/>
</dbReference>
<dbReference type="SUPFAM" id="SSF56645">
    <property type="entry name" value="Acyl-CoA dehydrogenase NM domain-like"/>
    <property type="match status" value="1"/>
</dbReference>
<evidence type="ECO:0000313" key="4">
    <source>
        <dbReference type="EMBL" id="GAA4822959.1"/>
    </source>
</evidence>
<dbReference type="Proteomes" id="UP001501265">
    <property type="component" value="Unassembled WGS sequence"/>
</dbReference>
<keyword evidence="5" id="KW-1185">Reference proteome</keyword>
<dbReference type="InterPro" id="IPR036250">
    <property type="entry name" value="AcylCo_DH-like_C"/>
</dbReference>
<reference evidence="5" key="1">
    <citation type="journal article" date="2019" name="Int. J. Syst. Evol. Microbiol.">
        <title>The Global Catalogue of Microorganisms (GCM) 10K type strain sequencing project: providing services to taxonomists for standard genome sequencing and annotation.</title>
        <authorList>
            <consortium name="The Broad Institute Genomics Platform"/>
            <consortium name="The Broad Institute Genome Sequencing Center for Infectious Disease"/>
            <person name="Wu L."/>
            <person name="Ma J."/>
        </authorList>
    </citation>
    <scope>NUCLEOTIDE SEQUENCE [LARGE SCALE GENOMIC DNA]</scope>
    <source>
        <strain evidence="5">JCM 18081</strain>
    </source>
</reference>
<keyword evidence="1" id="KW-0560">Oxidoreductase</keyword>
<evidence type="ECO:0000256" key="1">
    <source>
        <dbReference type="ARBA" id="ARBA00023002"/>
    </source>
</evidence>
<gene>
    <name evidence="4" type="ORF">GCM10023220_65410</name>
</gene>
<evidence type="ECO:0000313" key="5">
    <source>
        <dbReference type="Proteomes" id="UP001501265"/>
    </source>
</evidence>
<feature type="domain" description="Acyl-CoA dehydrogenase/oxidase N-terminal" evidence="2">
    <location>
        <begin position="38"/>
        <end position="124"/>
    </location>
</feature>
<dbReference type="InterPro" id="IPR009100">
    <property type="entry name" value="AcylCoA_DH/oxidase_NM_dom_sf"/>
</dbReference>
<dbReference type="RefSeq" id="WP_345624304.1">
    <property type="nucleotide sequence ID" value="NZ_BAABIG010000087.1"/>
</dbReference>
<sequence length="412" mass="44187">MPETTVGPGLAETAEDPVRTDPLAAADRAAQWLRRAEAVAGHLAPGAGRRDREGTAPVAEIRLLKEAGLVTLLGPVEYGGGGQDWPLAYRVVRTVAAADASIGTLLAHHYVWLWIAEFIGTDEKIQHIGEVATRARWFFSGSDRPRSAPLVISDTGGDMLFDGRLERALGHQVSDITMLEGFPEDGEVPVSALAMSNHERLHFEPEPAEFGLRSVAAGTVVANRANIPWTGALGHVDKTFVPRVYNTFLTPTLRLARANVLIGTAAGALRAAEEYLRCQWSDAPPSVSAADVSAGVYGALTARLWAVQALADAVGEESGELHARRRRVSAEERGRHAVRVAALAEQAAEAADEITGGVFRAVGATGARAAGGLDRFWRDVQALRVHEPATDHRRTVGRHVLRGETPEPTWYA</sequence>
<dbReference type="Pfam" id="PF02771">
    <property type="entry name" value="Acyl-CoA_dh_N"/>
    <property type="match status" value="1"/>
</dbReference>
<dbReference type="InterPro" id="IPR037069">
    <property type="entry name" value="AcylCoA_DH/ox_N_sf"/>
</dbReference>
<name>A0ABP9D2P7_9ACTN</name>
<dbReference type="Pfam" id="PF08028">
    <property type="entry name" value="Acyl-CoA_dh_2"/>
    <property type="match status" value="1"/>
</dbReference>